<keyword evidence="8" id="KW-1133">Transmembrane helix</keyword>
<dbReference type="SMART" id="SM00091">
    <property type="entry name" value="PAS"/>
    <property type="match status" value="3"/>
</dbReference>
<dbReference type="Gene3D" id="1.10.287.130">
    <property type="match status" value="1"/>
</dbReference>
<dbReference type="Pfam" id="PF13426">
    <property type="entry name" value="PAS_9"/>
    <property type="match status" value="1"/>
</dbReference>
<feature type="domain" description="PAS" evidence="10">
    <location>
        <begin position="692"/>
        <end position="756"/>
    </location>
</feature>
<feature type="domain" description="PAC" evidence="11">
    <location>
        <begin position="899"/>
        <end position="950"/>
    </location>
</feature>
<dbReference type="Gene3D" id="3.30.565.10">
    <property type="entry name" value="Histidine kinase-like ATPase, C-terminal domain"/>
    <property type="match status" value="1"/>
</dbReference>
<evidence type="ECO:0000256" key="2">
    <source>
        <dbReference type="ARBA" id="ARBA00012438"/>
    </source>
</evidence>
<dbReference type="PROSITE" id="PS50109">
    <property type="entry name" value="HIS_KIN"/>
    <property type="match status" value="1"/>
</dbReference>
<keyword evidence="13" id="KW-1185">Reference proteome</keyword>
<name>A0A2T0XAS7_9BACT</name>
<feature type="transmembrane region" description="Helical" evidence="8">
    <location>
        <begin position="7"/>
        <end position="25"/>
    </location>
</feature>
<keyword evidence="8" id="KW-0472">Membrane</keyword>
<feature type="domain" description="Histidine kinase" evidence="9">
    <location>
        <begin position="1003"/>
        <end position="1222"/>
    </location>
</feature>
<keyword evidence="5" id="KW-0418">Kinase</keyword>
<dbReference type="NCBIfam" id="TIGR00229">
    <property type="entry name" value="sensory_box"/>
    <property type="match status" value="2"/>
</dbReference>
<dbReference type="SMART" id="SM00086">
    <property type="entry name" value="PAC"/>
    <property type="match status" value="2"/>
</dbReference>
<dbReference type="PANTHER" id="PTHR43711">
    <property type="entry name" value="TWO-COMPONENT HISTIDINE KINASE"/>
    <property type="match status" value="1"/>
</dbReference>
<evidence type="ECO:0000313" key="13">
    <source>
        <dbReference type="Proteomes" id="UP000252733"/>
    </source>
</evidence>
<dbReference type="PANTHER" id="PTHR43711:SF31">
    <property type="entry name" value="HISTIDINE KINASE"/>
    <property type="match status" value="1"/>
</dbReference>
<dbReference type="Proteomes" id="UP000252733">
    <property type="component" value="Unassembled WGS sequence"/>
</dbReference>
<dbReference type="EC" id="2.7.13.3" evidence="2"/>
<dbReference type="Gene3D" id="3.30.450.20">
    <property type="entry name" value="PAS domain"/>
    <property type="match status" value="3"/>
</dbReference>
<keyword evidence="7" id="KW-0175">Coiled coil</keyword>
<accession>A0A2T0XAS7</accession>
<dbReference type="AlphaFoldDB" id="A0A2T0XAS7"/>
<evidence type="ECO:0000259" key="11">
    <source>
        <dbReference type="PROSITE" id="PS50113"/>
    </source>
</evidence>
<sequence length="1224" mass="140041">MLVILKHLEFFFFGGVLLVLAFLFLKQIKSFRADSSNLSLTTKSWSVLGIRFGGVFAALVILIGGFWVTRESVTDRENILKQYLQDNTLNLVRSFHVEHINKLNFSPGDVESPYYQRISEQLKNYSFYSGIDGIYTIKQKSADFFFGPGSYMPDDEMYRESGEEYLNPPDELSQVFEHKVSLISSTQNRSEGKFITCFAPLLNVDRSEVLMVLGVDVDRQEWEYQIHRVKILPVATSLGLLIIVFAGFSLVRIRNQKKLLFPKEKLHYWEGIWVFFASLVITVYSVFSSYNEEKLFQYGVFSQVVSSESEAISGALDMIRHTMHGSAQLFASSDSVSEKEFGSYVSYLLEYPMVRSVGWVKDQSGRGFSVEYEFSSDRALFNHGPYEVSEDKLRFGSVLETLYTGFISSTLSYYRNGDEMIDMFLRTVDNEGSSSGFVFLSLDLGKLEESFSTGNFVQNTFFNSHVRLVDYRNRSDNYRFSFFPMYGNQDSGFSLHFLEFFFGKTFAISISAEQGFFDAYQRGEYRTNLFFGLIISFFLSGLVVVMSNRRFILERQVEKQASELKRNEERFRSLFSNMLEGVAFSEMIYDNEGKPVNYRFIEVNKAFESLIGVTGEETVGNDQIGLFGRLPSYFDQYCKVVEDQEAIIFETFSEEHNKYLKISAAPWGNNGFATIFSDITLRKKVEERVRKSEERYRLISENAEDLIWLYNPHTSEFAYVSPSVKNLTGKEYLDVVGKDFDYVLSSESYEELRKLIPLRLARFDQGDEAMRVIRSQVFVKKGNGGTLPMEMVTTLLLNEDNEVSFVLGVGRDITDRVEAEKALIDSEEKYRLLVENQSDLVVKVDWEGYLTYVSPSYCKMFGKSEEELLNTKFMPLVHPQDQASTEEQMKKLAEAPHRVSLEQRAMTSDGWKWLSWHDTAVLNEEGTIVEIIGVGRDITERKMAEKALQESRNLLERQNEEYAALNEEYLTMNEELTRINQDLSLAIERAEESEKLKTAFLQNMSHEIRTPLNAVIGFSEMLGMDYITDIDRKEFTEIIVNSSRQLLELVNDILTISAIETRQDKVAISPVNIGEVVSELYAVFRPKAKEKDVKLSVIKGVTDEKAVIMTDELKLRQVIINLLGNALKFTDEGSIEFGFEAQENAFYRFFVKDTGMGISKTMQKKIFERFVQADSSVKGQFGGTGLGLAICKGHVELLGGEVWLESTPGVGSTFFFTLPVMPEQ</sequence>
<dbReference type="SUPFAM" id="SSF47384">
    <property type="entry name" value="Homodimeric domain of signal transducing histidine kinase"/>
    <property type="match status" value="1"/>
</dbReference>
<dbReference type="RefSeq" id="WP_106154233.1">
    <property type="nucleotide sequence ID" value="NZ_PVTS01000017.1"/>
</dbReference>
<dbReference type="OrthoDB" id="9766459at2"/>
<dbReference type="PRINTS" id="PR00344">
    <property type="entry name" value="BCTRLSENSOR"/>
</dbReference>
<feature type="domain" description="PAS" evidence="10">
    <location>
        <begin position="571"/>
        <end position="624"/>
    </location>
</feature>
<evidence type="ECO:0000259" key="9">
    <source>
        <dbReference type="PROSITE" id="PS50109"/>
    </source>
</evidence>
<dbReference type="InterPro" id="IPR036890">
    <property type="entry name" value="HATPase_C_sf"/>
</dbReference>
<dbReference type="PROSITE" id="PS50112">
    <property type="entry name" value="PAS"/>
    <property type="match status" value="3"/>
</dbReference>
<dbReference type="Pfam" id="PF00512">
    <property type="entry name" value="HisKA"/>
    <property type="match status" value="1"/>
</dbReference>
<dbReference type="CDD" id="cd00082">
    <property type="entry name" value="HisKA"/>
    <property type="match status" value="1"/>
</dbReference>
<dbReference type="PROSITE" id="PS50113">
    <property type="entry name" value="PAC"/>
    <property type="match status" value="2"/>
</dbReference>
<dbReference type="SUPFAM" id="SSF55874">
    <property type="entry name" value="ATPase domain of HSP90 chaperone/DNA topoisomerase II/histidine kinase"/>
    <property type="match status" value="1"/>
</dbReference>
<dbReference type="InterPro" id="IPR036097">
    <property type="entry name" value="HisK_dim/P_sf"/>
</dbReference>
<dbReference type="InterPro" id="IPR003594">
    <property type="entry name" value="HATPase_dom"/>
</dbReference>
<evidence type="ECO:0000256" key="8">
    <source>
        <dbReference type="SAM" id="Phobius"/>
    </source>
</evidence>
<dbReference type="Pfam" id="PF13188">
    <property type="entry name" value="PAS_8"/>
    <property type="match status" value="1"/>
</dbReference>
<evidence type="ECO:0000256" key="7">
    <source>
        <dbReference type="SAM" id="Coils"/>
    </source>
</evidence>
<dbReference type="CDD" id="cd16922">
    <property type="entry name" value="HATPase_EvgS-ArcB-TorS-like"/>
    <property type="match status" value="1"/>
</dbReference>
<dbReference type="SUPFAM" id="SSF55785">
    <property type="entry name" value="PYP-like sensor domain (PAS domain)"/>
    <property type="match status" value="3"/>
</dbReference>
<comment type="catalytic activity">
    <reaction evidence="1">
        <text>ATP + protein L-histidine = ADP + protein N-phospho-L-histidine.</text>
        <dbReference type="EC" id="2.7.13.3"/>
    </reaction>
</comment>
<dbReference type="InterPro" id="IPR035965">
    <property type="entry name" value="PAS-like_dom_sf"/>
</dbReference>
<dbReference type="InterPro" id="IPR001610">
    <property type="entry name" value="PAC"/>
</dbReference>
<evidence type="ECO:0000256" key="4">
    <source>
        <dbReference type="ARBA" id="ARBA00022679"/>
    </source>
</evidence>
<dbReference type="InterPro" id="IPR004358">
    <property type="entry name" value="Sig_transdc_His_kin-like_C"/>
</dbReference>
<reference evidence="12 13" key="1">
    <citation type="submission" date="2018-07" db="EMBL/GenBank/DDBJ databases">
        <title>Freshwater and sediment microbial communities from various areas in North America, analyzing microbe dynamics in response to fracking.</title>
        <authorList>
            <person name="Lamendella R."/>
        </authorList>
    </citation>
    <scope>NUCLEOTIDE SEQUENCE [LARGE SCALE GENOMIC DNA]</scope>
    <source>
        <strain evidence="12 13">160A</strain>
    </source>
</reference>
<keyword evidence="4" id="KW-0808">Transferase</keyword>
<protein>
    <recommendedName>
        <fullName evidence="2">histidine kinase</fullName>
        <ecNumber evidence="2">2.7.13.3</ecNumber>
    </recommendedName>
</protein>
<dbReference type="InterPro" id="IPR005467">
    <property type="entry name" value="His_kinase_dom"/>
</dbReference>
<feature type="domain" description="PAS" evidence="10">
    <location>
        <begin position="826"/>
        <end position="896"/>
    </location>
</feature>
<feature type="domain" description="PAC" evidence="11">
    <location>
        <begin position="773"/>
        <end position="825"/>
    </location>
</feature>
<feature type="transmembrane region" description="Helical" evidence="8">
    <location>
        <begin position="231"/>
        <end position="251"/>
    </location>
</feature>
<dbReference type="STRING" id="1168289.GCA_000259075_03351"/>
<dbReference type="SMART" id="SM00387">
    <property type="entry name" value="HATPase_c"/>
    <property type="match status" value="1"/>
</dbReference>
<keyword evidence="8" id="KW-0812">Transmembrane</keyword>
<dbReference type="InterPro" id="IPR000700">
    <property type="entry name" value="PAS-assoc_C"/>
</dbReference>
<evidence type="ECO:0000259" key="10">
    <source>
        <dbReference type="PROSITE" id="PS50112"/>
    </source>
</evidence>
<dbReference type="GO" id="GO:0000155">
    <property type="term" value="F:phosphorelay sensor kinase activity"/>
    <property type="evidence" value="ECO:0007669"/>
    <property type="project" value="InterPro"/>
</dbReference>
<dbReference type="CDD" id="cd00130">
    <property type="entry name" value="PAS"/>
    <property type="match status" value="2"/>
</dbReference>
<feature type="transmembrane region" description="Helical" evidence="8">
    <location>
        <begin position="271"/>
        <end position="287"/>
    </location>
</feature>
<feature type="transmembrane region" description="Helical" evidence="8">
    <location>
        <begin position="45"/>
        <end position="68"/>
    </location>
</feature>
<evidence type="ECO:0000256" key="5">
    <source>
        <dbReference type="ARBA" id="ARBA00022777"/>
    </source>
</evidence>
<dbReference type="InterPro" id="IPR013656">
    <property type="entry name" value="PAS_4"/>
</dbReference>
<feature type="transmembrane region" description="Helical" evidence="8">
    <location>
        <begin position="529"/>
        <end position="547"/>
    </location>
</feature>
<dbReference type="Pfam" id="PF08448">
    <property type="entry name" value="PAS_4"/>
    <property type="match status" value="1"/>
</dbReference>
<evidence type="ECO:0000313" key="12">
    <source>
        <dbReference type="EMBL" id="RCW29448.1"/>
    </source>
</evidence>
<dbReference type="EMBL" id="QPIZ01000028">
    <property type="protein sequence ID" value="RCW29448.1"/>
    <property type="molecule type" value="Genomic_DNA"/>
</dbReference>
<dbReference type="InterPro" id="IPR000014">
    <property type="entry name" value="PAS"/>
</dbReference>
<dbReference type="FunFam" id="3.30.565.10:FF:000010">
    <property type="entry name" value="Sensor histidine kinase RcsC"/>
    <property type="match status" value="1"/>
</dbReference>
<keyword evidence="6" id="KW-0902">Two-component regulatory system</keyword>
<organism evidence="12 13">
    <name type="scientific">Marinilabilia salmonicolor</name>
    <dbReference type="NCBI Taxonomy" id="989"/>
    <lineage>
        <taxon>Bacteria</taxon>
        <taxon>Pseudomonadati</taxon>
        <taxon>Bacteroidota</taxon>
        <taxon>Bacteroidia</taxon>
        <taxon>Marinilabiliales</taxon>
        <taxon>Marinilabiliaceae</taxon>
        <taxon>Marinilabilia</taxon>
    </lineage>
</organism>
<dbReference type="InterPro" id="IPR050736">
    <property type="entry name" value="Sensor_HK_Regulatory"/>
</dbReference>
<dbReference type="SMART" id="SM00388">
    <property type="entry name" value="HisKA"/>
    <property type="match status" value="1"/>
</dbReference>
<proteinExistence type="predicted"/>
<comment type="caution">
    <text evidence="12">The sequence shown here is derived from an EMBL/GenBank/DDBJ whole genome shotgun (WGS) entry which is preliminary data.</text>
</comment>
<dbReference type="InterPro" id="IPR003661">
    <property type="entry name" value="HisK_dim/P_dom"/>
</dbReference>
<feature type="coiled-coil region" evidence="7">
    <location>
        <begin position="941"/>
        <end position="993"/>
    </location>
</feature>
<keyword evidence="3" id="KW-0597">Phosphoprotein</keyword>
<evidence type="ECO:0000256" key="3">
    <source>
        <dbReference type="ARBA" id="ARBA00022553"/>
    </source>
</evidence>
<gene>
    <name evidence="12" type="ORF">DFO77_12850</name>
</gene>
<evidence type="ECO:0000256" key="1">
    <source>
        <dbReference type="ARBA" id="ARBA00000085"/>
    </source>
</evidence>
<evidence type="ECO:0000256" key="6">
    <source>
        <dbReference type="ARBA" id="ARBA00023012"/>
    </source>
</evidence>
<dbReference type="Pfam" id="PF02518">
    <property type="entry name" value="HATPase_c"/>
    <property type="match status" value="1"/>
</dbReference>